<keyword evidence="2" id="KW-0274">FAD</keyword>
<dbReference type="RefSeq" id="WP_218889820.1">
    <property type="nucleotide sequence ID" value="NZ_JACCFI010000001.1"/>
</dbReference>
<dbReference type="PANTHER" id="PTHR43004">
    <property type="entry name" value="TRK SYSTEM POTASSIUM UPTAKE PROTEIN"/>
    <property type="match status" value="1"/>
</dbReference>
<dbReference type="NCBIfam" id="NF006091">
    <property type="entry name" value="PRK08243.1"/>
    <property type="match status" value="1"/>
</dbReference>
<dbReference type="SUPFAM" id="SSF51905">
    <property type="entry name" value="FAD/NAD(P)-binding domain"/>
    <property type="match status" value="1"/>
</dbReference>
<keyword evidence="4" id="KW-0503">Monooxygenase</keyword>
<dbReference type="Proteomes" id="UP000549066">
    <property type="component" value="Unassembled WGS sequence"/>
</dbReference>
<dbReference type="PRINTS" id="PR00420">
    <property type="entry name" value="RNGMNOXGNASE"/>
</dbReference>
<evidence type="ECO:0000256" key="1">
    <source>
        <dbReference type="ARBA" id="ARBA00022630"/>
    </source>
</evidence>
<evidence type="ECO:0000313" key="4">
    <source>
        <dbReference type="EMBL" id="NYG19271.1"/>
    </source>
</evidence>
<dbReference type="InterPro" id="IPR036188">
    <property type="entry name" value="FAD/NAD-bd_sf"/>
</dbReference>
<sequence length="418" mass="45782">MAAGEVVRAKLVTTIPTTREAHVPASTSVAIIGAGPAGLMLGHLLAQAGVPFVILEAQPREHVLGRIRAGVLEQGSVDLLARHGLDADLRERGLTHHGIYLQYEGERHHIDFLDLVGRTVTVYGQQALVAHLLAEHDRIGSTIVFEAKEVQPTGVTDPRPTVTYTHDGVGHEIECDLVVGADGYHGICRRSIPSGEIEVFERSYPFGWLGILADVPPSTDDLIYALHPEGFGMHSMRSLEVSRLYVQVAPDESIDDWSDARIWDALHERLGLEGWQLQEGPITEKSITPMRSFVTSTLQHGRMFLAGDAGHIVPPTGAKGLNSALADVAMLGQAILDHRAGDDTGLARYSERALARQWKVQHFSQWMTEMLHVLHEVPDASARAFRYRSQVGQLDHLTGSVAARRSLAEQYTGLPFTE</sequence>
<dbReference type="PANTHER" id="PTHR43004:SF3">
    <property type="entry name" value="P-HYDROXYBENZOATE HYDROXYLASE"/>
    <property type="match status" value="1"/>
</dbReference>
<protein>
    <submittedName>
        <fullName evidence="4">p-hydroxybenzoate 3-monooxygenase</fullName>
        <ecNumber evidence="4">1.14.13.2</ecNumber>
    </submittedName>
</protein>
<evidence type="ECO:0000256" key="2">
    <source>
        <dbReference type="ARBA" id="ARBA00022827"/>
    </source>
</evidence>
<reference evidence="4 5" key="1">
    <citation type="submission" date="2020-07" db="EMBL/GenBank/DDBJ databases">
        <title>Sequencing the genomes of 1000 actinobacteria strains.</title>
        <authorList>
            <person name="Klenk H.-P."/>
        </authorList>
    </citation>
    <scope>NUCLEOTIDE SEQUENCE [LARGE SCALE GENOMIC DNA]</scope>
    <source>
        <strain evidence="4 5">DSM 8598</strain>
    </source>
</reference>
<organism evidence="4 5">
    <name type="scientific">Agromyces hippuratus</name>
    <dbReference type="NCBI Taxonomy" id="286438"/>
    <lineage>
        <taxon>Bacteria</taxon>
        <taxon>Bacillati</taxon>
        <taxon>Actinomycetota</taxon>
        <taxon>Actinomycetes</taxon>
        <taxon>Micrococcales</taxon>
        <taxon>Microbacteriaceae</taxon>
        <taxon>Agromyces</taxon>
    </lineage>
</organism>
<evidence type="ECO:0000259" key="3">
    <source>
        <dbReference type="Pfam" id="PF01494"/>
    </source>
</evidence>
<dbReference type="Pfam" id="PF01494">
    <property type="entry name" value="FAD_binding_3"/>
    <property type="match status" value="1"/>
</dbReference>
<keyword evidence="1" id="KW-0285">Flavoprotein</keyword>
<dbReference type="Gene3D" id="3.50.50.60">
    <property type="entry name" value="FAD/NAD(P)-binding domain"/>
    <property type="match status" value="1"/>
</dbReference>
<feature type="domain" description="FAD-binding" evidence="3">
    <location>
        <begin position="27"/>
        <end position="363"/>
    </location>
</feature>
<comment type="caution">
    <text evidence="4">The sequence shown here is derived from an EMBL/GenBank/DDBJ whole genome shotgun (WGS) entry which is preliminary data.</text>
</comment>
<dbReference type="AlphaFoldDB" id="A0A852WZA0"/>
<dbReference type="Gene3D" id="3.30.9.10">
    <property type="entry name" value="D-Amino Acid Oxidase, subunit A, domain 2"/>
    <property type="match status" value="1"/>
</dbReference>
<dbReference type="InterPro" id="IPR050641">
    <property type="entry name" value="RIFMO-like"/>
</dbReference>
<accession>A0A852WZA0</accession>
<dbReference type="GO" id="GO:0071949">
    <property type="term" value="F:FAD binding"/>
    <property type="evidence" value="ECO:0007669"/>
    <property type="project" value="InterPro"/>
</dbReference>
<dbReference type="EC" id="1.14.13.2" evidence="4"/>
<dbReference type="GO" id="GO:0018659">
    <property type="term" value="F:4-hydroxybenzoate 3-monooxygenase activity"/>
    <property type="evidence" value="ECO:0007669"/>
    <property type="project" value="UniProtKB-EC"/>
</dbReference>
<gene>
    <name evidence="4" type="ORF">BJY17_000018</name>
</gene>
<proteinExistence type="predicted"/>
<dbReference type="SUPFAM" id="SSF54373">
    <property type="entry name" value="FAD-linked reductases, C-terminal domain"/>
    <property type="match status" value="1"/>
</dbReference>
<dbReference type="EMBL" id="JACCFI010000001">
    <property type="protein sequence ID" value="NYG19271.1"/>
    <property type="molecule type" value="Genomic_DNA"/>
</dbReference>
<dbReference type="InterPro" id="IPR002938">
    <property type="entry name" value="FAD-bd"/>
</dbReference>
<keyword evidence="4" id="KW-0560">Oxidoreductase</keyword>
<evidence type="ECO:0000313" key="5">
    <source>
        <dbReference type="Proteomes" id="UP000549066"/>
    </source>
</evidence>
<name>A0A852WZA0_9MICO</name>
<keyword evidence="5" id="KW-1185">Reference proteome</keyword>